<comment type="caution">
    <text evidence="5">The sequence shown here is derived from an EMBL/GenBank/DDBJ whole genome shotgun (WGS) entry which is preliminary data.</text>
</comment>
<dbReference type="InterPro" id="IPR011051">
    <property type="entry name" value="RmlC_Cupin_sf"/>
</dbReference>
<feature type="region of interest" description="Disordered" evidence="3">
    <location>
        <begin position="1"/>
        <end position="31"/>
    </location>
</feature>
<organism evidence="5 6">
    <name type="scientific">Pseudonocardia spirodelae</name>
    <dbReference type="NCBI Taxonomy" id="3133431"/>
    <lineage>
        <taxon>Bacteria</taxon>
        <taxon>Bacillati</taxon>
        <taxon>Actinomycetota</taxon>
        <taxon>Actinomycetes</taxon>
        <taxon>Pseudonocardiales</taxon>
        <taxon>Pseudonocardiaceae</taxon>
        <taxon>Pseudonocardia</taxon>
    </lineage>
</organism>
<reference evidence="5 6" key="1">
    <citation type="submission" date="2024-03" db="EMBL/GenBank/DDBJ databases">
        <title>Draft genome sequence of Pseudonocardia sp. DW16-2.</title>
        <authorList>
            <person name="Duangmal K."/>
        </authorList>
    </citation>
    <scope>NUCLEOTIDE SEQUENCE [LARGE SCALE GENOMIC DNA]</scope>
    <source>
        <strain evidence="5 6">DW16-2</strain>
    </source>
</reference>
<evidence type="ECO:0000256" key="1">
    <source>
        <dbReference type="ARBA" id="ARBA00008416"/>
    </source>
</evidence>
<dbReference type="PANTHER" id="PTHR43212">
    <property type="entry name" value="QUERCETIN 2,3-DIOXYGENASE"/>
    <property type="match status" value="1"/>
</dbReference>
<accession>A0ABU8TBB5</accession>
<protein>
    <submittedName>
        <fullName evidence="5">Pirin family protein</fullName>
    </submittedName>
</protein>
<evidence type="ECO:0000313" key="5">
    <source>
        <dbReference type="EMBL" id="MEJ8280908.1"/>
    </source>
</evidence>
<dbReference type="InterPro" id="IPR003829">
    <property type="entry name" value="Pirin_N_dom"/>
</dbReference>
<evidence type="ECO:0000259" key="4">
    <source>
        <dbReference type="Pfam" id="PF02678"/>
    </source>
</evidence>
<dbReference type="InterPro" id="IPR014710">
    <property type="entry name" value="RmlC-like_jellyroll"/>
</dbReference>
<dbReference type="RefSeq" id="WP_340292585.1">
    <property type="nucleotide sequence ID" value="NZ_JBBJUP010000015.1"/>
</dbReference>
<dbReference type="SUPFAM" id="SSF51182">
    <property type="entry name" value="RmlC-like cupins"/>
    <property type="match status" value="1"/>
</dbReference>
<evidence type="ECO:0000256" key="2">
    <source>
        <dbReference type="RuleBase" id="RU003457"/>
    </source>
</evidence>
<dbReference type="Gene3D" id="2.60.120.10">
    <property type="entry name" value="Jelly Rolls"/>
    <property type="match status" value="1"/>
</dbReference>
<dbReference type="InterPro" id="IPR012093">
    <property type="entry name" value="Pirin"/>
</dbReference>
<keyword evidence="6" id="KW-1185">Reference proteome</keyword>
<name>A0ABU8TBB5_9PSEU</name>
<dbReference type="Pfam" id="PF02678">
    <property type="entry name" value="Pirin"/>
    <property type="match status" value="1"/>
</dbReference>
<feature type="compositionally biased region" description="Basic residues" evidence="3">
    <location>
        <begin position="16"/>
        <end position="25"/>
    </location>
</feature>
<dbReference type="EMBL" id="JBBJUP010000015">
    <property type="protein sequence ID" value="MEJ8280908.1"/>
    <property type="molecule type" value="Genomic_DNA"/>
</dbReference>
<dbReference type="Proteomes" id="UP001364211">
    <property type="component" value="Unassembled WGS sequence"/>
</dbReference>
<comment type="similarity">
    <text evidence="1 2">Belongs to the pirin family.</text>
</comment>
<evidence type="ECO:0000313" key="6">
    <source>
        <dbReference type="Proteomes" id="UP001364211"/>
    </source>
</evidence>
<feature type="domain" description="Pirin N-terminal" evidence="4">
    <location>
        <begin position="23"/>
        <end position="132"/>
    </location>
</feature>
<evidence type="ECO:0000256" key="3">
    <source>
        <dbReference type="SAM" id="MobiDB-lite"/>
    </source>
</evidence>
<dbReference type="PANTHER" id="PTHR43212:SF3">
    <property type="entry name" value="QUERCETIN 2,3-DIOXYGENASE"/>
    <property type="match status" value="1"/>
</dbReference>
<sequence length="254" mass="26981">MGTPTAHDGPRDPHVTLHRAGRRQHTATGRIESWHSFTTGAEYDPANTHFGLLLLHDEDRLVPGHGYDEHPHRDTEILTWVLEGELEHRDSGSGRTTRVGPGRVQYLGAGSGVRHSEVATPQTGVRFVQMWVVPDEPGGDPLHAVRDARPTAGEPLVLASGLARHRGSALLGLRQRAAALTVFRLAPGSAGSLPAAPFVHAFVARGAAGLEDVPGDALATGDAARLVDDGGRRVTAGPDGAEILVWEMHAALGW</sequence>
<proteinExistence type="inferred from homology"/>
<gene>
    <name evidence="5" type="ORF">WJX68_18350</name>
</gene>